<keyword evidence="2" id="KW-1185">Reference proteome</keyword>
<organism evidence="1 2">
    <name type="scientific">Ambrosiozyma monospora</name>
    <name type="common">Yeast</name>
    <name type="synonym">Endomycopsis monosporus</name>
    <dbReference type="NCBI Taxonomy" id="43982"/>
    <lineage>
        <taxon>Eukaryota</taxon>
        <taxon>Fungi</taxon>
        <taxon>Dikarya</taxon>
        <taxon>Ascomycota</taxon>
        <taxon>Saccharomycotina</taxon>
        <taxon>Pichiomycetes</taxon>
        <taxon>Pichiales</taxon>
        <taxon>Pichiaceae</taxon>
        <taxon>Ambrosiozyma</taxon>
    </lineage>
</organism>
<evidence type="ECO:0000313" key="2">
    <source>
        <dbReference type="Proteomes" id="UP001165064"/>
    </source>
</evidence>
<protein>
    <submittedName>
        <fullName evidence="1">Unnamed protein product</fullName>
    </submittedName>
</protein>
<proteinExistence type="predicted"/>
<name>A0ACB5TKU5_AMBMO</name>
<dbReference type="Proteomes" id="UP001165064">
    <property type="component" value="Unassembled WGS sequence"/>
</dbReference>
<evidence type="ECO:0000313" key="1">
    <source>
        <dbReference type="EMBL" id="GME90533.1"/>
    </source>
</evidence>
<gene>
    <name evidence="1" type="ORF">Amon02_000872500</name>
</gene>
<reference evidence="1" key="1">
    <citation type="submission" date="2023-04" db="EMBL/GenBank/DDBJ databases">
        <title>Ambrosiozyma monospora NBRC 10751.</title>
        <authorList>
            <person name="Ichikawa N."/>
            <person name="Sato H."/>
            <person name="Tonouchi N."/>
        </authorList>
    </citation>
    <scope>NUCLEOTIDE SEQUENCE</scope>
    <source>
        <strain evidence="1">NBRC 10751</strain>
    </source>
</reference>
<accession>A0ACB5TKU5</accession>
<sequence length="115" mass="11516">MYASSLLIALIPLASAYITGDIVTAQEEATVTETDCTTSVSEAVSSQVPVPTIPVESVSTAVDSAVATKPAVPALSTAPAVASVPVAAASGAVTYKSSLPKTTPIASKFVSNQDY</sequence>
<dbReference type="EMBL" id="BSXS01007849">
    <property type="protein sequence ID" value="GME90533.1"/>
    <property type="molecule type" value="Genomic_DNA"/>
</dbReference>
<comment type="caution">
    <text evidence="1">The sequence shown here is derived from an EMBL/GenBank/DDBJ whole genome shotgun (WGS) entry which is preliminary data.</text>
</comment>